<dbReference type="EMBL" id="ADAS02001364">
    <property type="protein sequence ID" value="OAV86272.1"/>
    <property type="molecule type" value="Genomic_DNA"/>
</dbReference>
<feature type="compositionally biased region" description="Polar residues" evidence="1">
    <location>
        <begin position="132"/>
        <end position="142"/>
    </location>
</feature>
<name>A0A180G1F0_PUCT1</name>
<organism evidence="2">
    <name type="scientific">Puccinia triticina (isolate 1-1 / race 1 (BBBD))</name>
    <name type="common">Brown leaf rust fungus</name>
    <dbReference type="NCBI Taxonomy" id="630390"/>
    <lineage>
        <taxon>Eukaryota</taxon>
        <taxon>Fungi</taxon>
        <taxon>Dikarya</taxon>
        <taxon>Basidiomycota</taxon>
        <taxon>Pucciniomycotina</taxon>
        <taxon>Pucciniomycetes</taxon>
        <taxon>Pucciniales</taxon>
        <taxon>Pucciniaceae</taxon>
        <taxon>Puccinia</taxon>
    </lineage>
</organism>
<gene>
    <name evidence="2" type="ORF">PTTG_07443</name>
</gene>
<reference evidence="3 4" key="3">
    <citation type="journal article" date="2017" name="G3 (Bethesda)">
        <title>Comparative analysis highlights variable genome content of wheat rusts and divergence of the mating loci.</title>
        <authorList>
            <person name="Cuomo C.A."/>
            <person name="Bakkeren G."/>
            <person name="Khalil H.B."/>
            <person name="Panwar V."/>
            <person name="Joly D."/>
            <person name="Linning R."/>
            <person name="Sakthikumar S."/>
            <person name="Song X."/>
            <person name="Adiconis X."/>
            <person name="Fan L."/>
            <person name="Goldberg J.M."/>
            <person name="Levin J.Z."/>
            <person name="Young S."/>
            <person name="Zeng Q."/>
            <person name="Anikster Y."/>
            <person name="Bruce M."/>
            <person name="Wang M."/>
            <person name="Yin C."/>
            <person name="McCallum B."/>
            <person name="Szabo L.J."/>
            <person name="Hulbert S."/>
            <person name="Chen X."/>
            <person name="Fellers J.P."/>
        </authorList>
    </citation>
    <scope>NUCLEOTIDE SEQUENCE</scope>
    <source>
        <strain evidence="3">isolate 1-1 / race 1 (BBBD)</strain>
        <strain evidence="4">Isolate 1-1 / race 1 (BBBD)</strain>
    </source>
</reference>
<sequence>MLTPQPVRSHYATPTAWANSVCCWSQNHNLCKPLVDERFAERLATGLRAQEQRQKTAHPPHQEASLHTPPSQKAPYQSQPQAPHHQTPPSPIPRRKRHISIDDSPPHSSAPNQNHSSVPPKHAPNTAPAAKRSSTPANSPEGTNVHDPDSAPQDATEPPCSANTRNTAPPESPSPPLSNNLRLAADPNFLRAYEERVVAERIEELHQHIEFLLTRSNLPPPDRVRYFTGILRSDQVFRTRAIDVLPIQPLDPANDAPQDHACHGTSL</sequence>
<dbReference type="EnsemblFungi" id="PTTG_07443-t43_1">
    <property type="protein sequence ID" value="PTTG_07443-t43_1-p1"/>
    <property type="gene ID" value="PTTG_07443"/>
</dbReference>
<reference evidence="3" key="4">
    <citation type="submission" date="2025-05" db="UniProtKB">
        <authorList>
            <consortium name="EnsemblFungi"/>
        </authorList>
    </citation>
    <scope>IDENTIFICATION</scope>
    <source>
        <strain evidence="3">isolate 1-1 / race 1 (BBBD)</strain>
    </source>
</reference>
<accession>A0A180G1F0</accession>
<feature type="region of interest" description="Disordered" evidence="1">
    <location>
        <begin position="49"/>
        <end position="181"/>
    </location>
</feature>
<dbReference type="AlphaFoldDB" id="A0A180G1F0"/>
<proteinExistence type="predicted"/>
<reference evidence="2" key="1">
    <citation type="submission" date="2009-11" db="EMBL/GenBank/DDBJ databases">
        <authorList>
            <consortium name="The Broad Institute Genome Sequencing Platform"/>
            <person name="Ward D."/>
            <person name="Feldgarden M."/>
            <person name="Earl A."/>
            <person name="Young S.K."/>
            <person name="Zeng Q."/>
            <person name="Koehrsen M."/>
            <person name="Alvarado L."/>
            <person name="Berlin A."/>
            <person name="Bochicchio J."/>
            <person name="Borenstein D."/>
            <person name="Chapman S.B."/>
            <person name="Chen Z."/>
            <person name="Engels R."/>
            <person name="Freedman E."/>
            <person name="Gellesch M."/>
            <person name="Goldberg J."/>
            <person name="Griggs A."/>
            <person name="Gujja S."/>
            <person name="Heilman E."/>
            <person name="Heiman D."/>
            <person name="Hepburn T."/>
            <person name="Howarth C."/>
            <person name="Jen D."/>
            <person name="Larson L."/>
            <person name="Lewis B."/>
            <person name="Mehta T."/>
            <person name="Park D."/>
            <person name="Pearson M."/>
            <person name="Roberts A."/>
            <person name="Saif S."/>
            <person name="Shea T."/>
            <person name="Shenoy N."/>
            <person name="Sisk P."/>
            <person name="Stolte C."/>
            <person name="Sykes S."/>
            <person name="Thomson T."/>
            <person name="Walk T."/>
            <person name="White J."/>
            <person name="Yandava C."/>
            <person name="Izard J."/>
            <person name="Baranova O.V."/>
            <person name="Blanton J.M."/>
            <person name="Tanner A.C."/>
            <person name="Dewhirst F.E."/>
            <person name="Haas B."/>
            <person name="Nusbaum C."/>
            <person name="Birren B."/>
        </authorList>
    </citation>
    <scope>NUCLEOTIDE SEQUENCE [LARGE SCALE GENOMIC DNA]</scope>
    <source>
        <strain evidence="2">1-1 BBBD Race 1</strain>
    </source>
</reference>
<evidence type="ECO:0000256" key="1">
    <source>
        <dbReference type="SAM" id="MobiDB-lite"/>
    </source>
</evidence>
<keyword evidence="4" id="KW-1185">Reference proteome</keyword>
<feature type="compositionally biased region" description="Polar residues" evidence="1">
    <location>
        <begin position="106"/>
        <end position="117"/>
    </location>
</feature>
<feature type="compositionally biased region" description="Polar residues" evidence="1">
    <location>
        <begin position="68"/>
        <end position="81"/>
    </location>
</feature>
<dbReference type="VEuPathDB" id="FungiDB:PTTG_07443"/>
<evidence type="ECO:0000313" key="3">
    <source>
        <dbReference type="EnsemblFungi" id="PTTG_07443-t43_1-p1"/>
    </source>
</evidence>
<reference evidence="2" key="2">
    <citation type="submission" date="2016-05" db="EMBL/GenBank/DDBJ databases">
        <title>Comparative analysis highlights variable genome content of wheat rusts and divergence of the mating loci.</title>
        <authorList>
            <person name="Cuomo C.A."/>
            <person name="Bakkeren G."/>
            <person name="Szabo L."/>
            <person name="Khalil H."/>
            <person name="Joly D."/>
            <person name="Goldberg J."/>
            <person name="Young S."/>
            <person name="Zeng Q."/>
            <person name="Fellers J."/>
        </authorList>
    </citation>
    <scope>NUCLEOTIDE SEQUENCE [LARGE SCALE GENOMIC DNA]</scope>
    <source>
        <strain evidence="2">1-1 BBBD Race 1</strain>
    </source>
</reference>
<dbReference type="Proteomes" id="UP000005240">
    <property type="component" value="Unassembled WGS sequence"/>
</dbReference>
<evidence type="ECO:0000313" key="4">
    <source>
        <dbReference type="Proteomes" id="UP000005240"/>
    </source>
</evidence>
<protein>
    <submittedName>
        <fullName evidence="2 3">Uncharacterized protein</fullName>
    </submittedName>
</protein>
<evidence type="ECO:0000313" key="2">
    <source>
        <dbReference type="EMBL" id="OAV86272.1"/>
    </source>
</evidence>